<sequence length="221" mass="25865">MQRKILIIEDEKSLTQVLDDTLSQEDFDIIKAFDGEKGINIFYSNKPDLILLDINLPKKSGWEVCKEIRKTSNIPIIMMTARDSDNDEYNGLSLGADDYITKPFNLKILALKVKKLLKLDDNNIYKFENFSFDIKKGEITINDKNSELTRREIQFLEYMIKNKGIIFSRDYLLNEIWGFDFEGDDRVVDTLVKRIRKKLGDYSFLLKTIRGMGYSFDENKN</sequence>
<dbReference type="SMART" id="SM00862">
    <property type="entry name" value="Trans_reg_C"/>
    <property type="match status" value="1"/>
</dbReference>
<dbReference type="InterPro" id="IPR011006">
    <property type="entry name" value="CheY-like_superfamily"/>
</dbReference>
<dbReference type="PROSITE" id="PS51755">
    <property type="entry name" value="OMPR_PHOB"/>
    <property type="match status" value="1"/>
</dbReference>
<feature type="DNA-binding region" description="OmpR/PhoB-type" evidence="7">
    <location>
        <begin position="122"/>
        <end position="218"/>
    </location>
</feature>
<dbReference type="GO" id="GO:0000156">
    <property type="term" value="F:phosphorelay response regulator activity"/>
    <property type="evidence" value="ECO:0007669"/>
    <property type="project" value="TreeGrafter"/>
</dbReference>
<dbReference type="CDD" id="cd17574">
    <property type="entry name" value="REC_OmpR"/>
    <property type="match status" value="1"/>
</dbReference>
<keyword evidence="3" id="KW-0805">Transcription regulation</keyword>
<dbReference type="Gene3D" id="1.10.10.10">
    <property type="entry name" value="Winged helix-like DNA-binding domain superfamily/Winged helix DNA-binding domain"/>
    <property type="match status" value="1"/>
</dbReference>
<dbReference type="Gene3D" id="3.40.50.2300">
    <property type="match status" value="1"/>
</dbReference>
<dbReference type="CDD" id="cd00383">
    <property type="entry name" value="trans_reg_C"/>
    <property type="match status" value="1"/>
</dbReference>
<evidence type="ECO:0000256" key="1">
    <source>
        <dbReference type="ARBA" id="ARBA00022553"/>
    </source>
</evidence>
<dbReference type="EMBL" id="UGGU01000003">
    <property type="protein sequence ID" value="STO31750.1"/>
    <property type="molecule type" value="Genomic_DNA"/>
</dbReference>
<dbReference type="Proteomes" id="UP000255328">
    <property type="component" value="Unassembled WGS sequence"/>
</dbReference>
<organism evidence="10 11">
    <name type="scientific">Fusobacterium necrogenes</name>
    <dbReference type="NCBI Taxonomy" id="858"/>
    <lineage>
        <taxon>Bacteria</taxon>
        <taxon>Fusobacteriati</taxon>
        <taxon>Fusobacteriota</taxon>
        <taxon>Fusobacteriia</taxon>
        <taxon>Fusobacteriales</taxon>
        <taxon>Fusobacteriaceae</taxon>
        <taxon>Fusobacterium</taxon>
    </lineage>
</organism>
<protein>
    <submittedName>
        <fullName evidence="10">Transcriptional regulatory protein walR</fullName>
    </submittedName>
</protein>
<dbReference type="InterPro" id="IPR001867">
    <property type="entry name" value="OmpR/PhoB-type_DNA-bd"/>
</dbReference>
<dbReference type="GO" id="GO:0006355">
    <property type="term" value="P:regulation of DNA-templated transcription"/>
    <property type="evidence" value="ECO:0007669"/>
    <property type="project" value="InterPro"/>
</dbReference>
<keyword evidence="1 6" id="KW-0597">Phosphoprotein</keyword>
<dbReference type="InterPro" id="IPR001789">
    <property type="entry name" value="Sig_transdc_resp-reg_receiver"/>
</dbReference>
<feature type="domain" description="OmpR/PhoB-type" evidence="9">
    <location>
        <begin position="122"/>
        <end position="218"/>
    </location>
</feature>
<evidence type="ECO:0000259" key="9">
    <source>
        <dbReference type="PROSITE" id="PS51755"/>
    </source>
</evidence>
<gene>
    <name evidence="10" type="primary">walR</name>
    <name evidence="10" type="ORF">NCTC10723_01209</name>
</gene>
<dbReference type="Pfam" id="PF00072">
    <property type="entry name" value="Response_reg"/>
    <property type="match status" value="1"/>
</dbReference>
<evidence type="ECO:0000313" key="10">
    <source>
        <dbReference type="EMBL" id="STO31750.1"/>
    </source>
</evidence>
<evidence type="ECO:0000256" key="4">
    <source>
        <dbReference type="ARBA" id="ARBA00023125"/>
    </source>
</evidence>
<dbReference type="PROSITE" id="PS50110">
    <property type="entry name" value="RESPONSE_REGULATORY"/>
    <property type="match status" value="1"/>
</dbReference>
<evidence type="ECO:0000256" key="3">
    <source>
        <dbReference type="ARBA" id="ARBA00023015"/>
    </source>
</evidence>
<evidence type="ECO:0000256" key="5">
    <source>
        <dbReference type="ARBA" id="ARBA00023163"/>
    </source>
</evidence>
<dbReference type="Pfam" id="PF00486">
    <property type="entry name" value="Trans_reg_C"/>
    <property type="match status" value="1"/>
</dbReference>
<feature type="modified residue" description="4-aspartylphosphate" evidence="6">
    <location>
        <position position="53"/>
    </location>
</feature>
<name>A0A377GXM8_9FUSO</name>
<keyword evidence="11" id="KW-1185">Reference proteome</keyword>
<evidence type="ECO:0000259" key="8">
    <source>
        <dbReference type="PROSITE" id="PS50110"/>
    </source>
</evidence>
<evidence type="ECO:0000256" key="6">
    <source>
        <dbReference type="PROSITE-ProRule" id="PRU00169"/>
    </source>
</evidence>
<accession>A0A377GXM8</accession>
<dbReference type="InterPro" id="IPR036388">
    <property type="entry name" value="WH-like_DNA-bd_sf"/>
</dbReference>
<dbReference type="GO" id="GO:0000976">
    <property type="term" value="F:transcription cis-regulatory region binding"/>
    <property type="evidence" value="ECO:0007669"/>
    <property type="project" value="TreeGrafter"/>
</dbReference>
<dbReference type="SMART" id="SM00448">
    <property type="entry name" value="REC"/>
    <property type="match status" value="1"/>
</dbReference>
<keyword evidence="5" id="KW-0804">Transcription</keyword>
<evidence type="ECO:0000256" key="7">
    <source>
        <dbReference type="PROSITE-ProRule" id="PRU01091"/>
    </source>
</evidence>
<evidence type="ECO:0000313" key="11">
    <source>
        <dbReference type="Proteomes" id="UP000255328"/>
    </source>
</evidence>
<feature type="domain" description="Response regulatory" evidence="8">
    <location>
        <begin position="4"/>
        <end position="117"/>
    </location>
</feature>
<dbReference type="OrthoDB" id="9790454at2"/>
<dbReference type="InterPro" id="IPR039420">
    <property type="entry name" value="WalR-like"/>
</dbReference>
<evidence type="ECO:0000256" key="2">
    <source>
        <dbReference type="ARBA" id="ARBA00023012"/>
    </source>
</evidence>
<dbReference type="SUPFAM" id="SSF52172">
    <property type="entry name" value="CheY-like"/>
    <property type="match status" value="1"/>
</dbReference>
<keyword evidence="4 7" id="KW-0238">DNA-binding</keyword>
<dbReference type="FunFam" id="3.40.50.2300:FF:000001">
    <property type="entry name" value="DNA-binding response regulator PhoB"/>
    <property type="match status" value="1"/>
</dbReference>
<keyword evidence="2" id="KW-0902">Two-component regulatory system</keyword>
<proteinExistence type="predicted"/>
<dbReference type="AlphaFoldDB" id="A0A377GXM8"/>
<dbReference type="GO" id="GO:0032993">
    <property type="term" value="C:protein-DNA complex"/>
    <property type="evidence" value="ECO:0007669"/>
    <property type="project" value="TreeGrafter"/>
</dbReference>
<dbReference type="PANTHER" id="PTHR48111">
    <property type="entry name" value="REGULATOR OF RPOS"/>
    <property type="match status" value="1"/>
</dbReference>
<dbReference type="GO" id="GO:0005829">
    <property type="term" value="C:cytosol"/>
    <property type="evidence" value="ECO:0007669"/>
    <property type="project" value="TreeGrafter"/>
</dbReference>
<dbReference type="PANTHER" id="PTHR48111:SF40">
    <property type="entry name" value="PHOSPHATE REGULON TRANSCRIPTIONAL REGULATORY PROTEIN PHOB"/>
    <property type="match status" value="1"/>
</dbReference>
<reference evidence="10 11" key="1">
    <citation type="submission" date="2018-06" db="EMBL/GenBank/DDBJ databases">
        <authorList>
            <consortium name="Pathogen Informatics"/>
            <person name="Doyle S."/>
        </authorList>
    </citation>
    <scope>NUCLEOTIDE SEQUENCE [LARGE SCALE GENOMIC DNA]</scope>
    <source>
        <strain evidence="10 11">NCTC10723</strain>
    </source>
</reference>
<dbReference type="RefSeq" id="WP_115270340.1">
    <property type="nucleotide sequence ID" value="NZ_CASFEE010000031.1"/>
</dbReference>